<comment type="similarity">
    <text evidence="1 4">Belongs to the thiolase-like superfamily. Beta-ketoacyl-ACP synthases family.</text>
</comment>
<dbReference type="GO" id="GO:0004315">
    <property type="term" value="F:3-oxoacyl-[acyl-carrier-protein] synthase activity"/>
    <property type="evidence" value="ECO:0007669"/>
    <property type="project" value="InterPro"/>
</dbReference>
<reference evidence="6" key="2">
    <citation type="submission" date="2020-09" db="EMBL/GenBank/DDBJ databases">
        <authorList>
            <person name="Sun Q."/>
            <person name="Ohkuma M."/>
        </authorList>
    </citation>
    <scope>NUCLEOTIDE SEQUENCE</scope>
    <source>
        <strain evidence="6">JCM 3035</strain>
    </source>
</reference>
<dbReference type="CDD" id="cd00834">
    <property type="entry name" value="KAS_I_II"/>
    <property type="match status" value="1"/>
</dbReference>
<dbReference type="Gene3D" id="3.40.47.10">
    <property type="match status" value="2"/>
</dbReference>
<evidence type="ECO:0000256" key="2">
    <source>
        <dbReference type="ARBA" id="ARBA00022679"/>
    </source>
</evidence>
<dbReference type="SUPFAM" id="SSF53901">
    <property type="entry name" value="Thiolase-like"/>
    <property type="match status" value="2"/>
</dbReference>
<dbReference type="InterPro" id="IPR014030">
    <property type="entry name" value="Ketoacyl_synth_N"/>
</dbReference>
<evidence type="ECO:0000313" key="6">
    <source>
        <dbReference type="EMBL" id="GGK77298.1"/>
    </source>
</evidence>
<organism evidence="6 7">
    <name type="scientific">Streptomyces flaveus</name>
    <dbReference type="NCBI Taxonomy" id="66370"/>
    <lineage>
        <taxon>Bacteria</taxon>
        <taxon>Bacillati</taxon>
        <taxon>Actinomycetota</taxon>
        <taxon>Actinomycetes</taxon>
        <taxon>Kitasatosporales</taxon>
        <taxon>Streptomycetaceae</taxon>
        <taxon>Streptomyces</taxon>
        <taxon>Streptomyces aurantiacus group</taxon>
    </lineage>
</organism>
<dbReference type="InterPro" id="IPR014031">
    <property type="entry name" value="Ketoacyl_synth_C"/>
</dbReference>
<proteinExistence type="inferred from homology"/>
<dbReference type="PANTHER" id="PTHR11712">
    <property type="entry name" value="POLYKETIDE SYNTHASE-RELATED"/>
    <property type="match status" value="1"/>
</dbReference>
<dbReference type="EMBL" id="BMPQ01000010">
    <property type="protein sequence ID" value="GGK77298.1"/>
    <property type="molecule type" value="Genomic_DNA"/>
</dbReference>
<feature type="domain" description="Ketosynthase family 3 (KS3)" evidence="5">
    <location>
        <begin position="8"/>
        <end position="411"/>
    </location>
</feature>
<dbReference type="InterPro" id="IPR000794">
    <property type="entry name" value="Beta-ketoacyl_synthase"/>
</dbReference>
<evidence type="ECO:0000256" key="1">
    <source>
        <dbReference type="ARBA" id="ARBA00008467"/>
    </source>
</evidence>
<keyword evidence="7" id="KW-1185">Reference proteome</keyword>
<accession>A0A917QZF4</accession>
<dbReference type="NCBIfam" id="NF005589">
    <property type="entry name" value="PRK07314.1"/>
    <property type="match status" value="1"/>
</dbReference>
<reference evidence="6" key="1">
    <citation type="journal article" date="2014" name="Int. J. Syst. Evol. Microbiol.">
        <title>Complete genome sequence of Corynebacterium casei LMG S-19264T (=DSM 44701T), isolated from a smear-ripened cheese.</title>
        <authorList>
            <consortium name="US DOE Joint Genome Institute (JGI-PGF)"/>
            <person name="Walter F."/>
            <person name="Albersmeier A."/>
            <person name="Kalinowski J."/>
            <person name="Ruckert C."/>
        </authorList>
    </citation>
    <scope>NUCLEOTIDE SEQUENCE</scope>
    <source>
        <strain evidence="6">JCM 3035</strain>
    </source>
</reference>
<dbReference type="Pfam" id="PF02801">
    <property type="entry name" value="Ketoacyl-synt_C"/>
    <property type="match status" value="1"/>
</dbReference>
<dbReference type="PROSITE" id="PS52004">
    <property type="entry name" value="KS3_2"/>
    <property type="match status" value="1"/>
</dbReference>
<dbReference type="FunFam" id="3.40.47.10:FF:000029">
    <property type="entry name" value="3-oxoacyl-[acyl-carrier-protein] synthase 1"/>
    <property type="match status" value="1"/>
</dbReference>
<dbReference type="InterPro" id="IPR018201">
    <property type="entry name" value="Ketoacyl_synth_AS"/>
</dbReference>
<dbReference type="AlphaFoldDB" id="A0A917QZF4"/>
<evidence type="ECO:0000256" key="3">
    <source>
        <dbReference type="ARBA" id="ARBA00023315"/>
    </source>
</evidence>
<dbReference type="GO" id="GO:0030497">
    <property type="term" value="P:fatty acid elongation"/>
    <property type="evidence" value="ECO:0007669"/>
    <property type="project" value="UniProtKB-ARBA"/>
</dbReference>
<dbReference type="FunFam" id="3.40.47.10:FF:000018">
    <property type="entry name" value="3-oxoacyl-[acyl-carrier-protein] synthase 2"/>
    <property type="match status" value="1"/>
</dbReference>
<dbReference type="PANTHER" id="PTHR11712:SF347">
    <property type="entry name" value="BETA KETOACYL-ACYL CARRIER PROTEIN SYNTHASE"/>
    <property type="match status" value="1"/>
</dbReference>
<dbReference type="RefSeq" id="WP_189323518.1">
    <property type="nucleotide sequence ID" value="NZ_BMPQ01000010.1"/>
</dbReference>
<dbReference type="PROSITE" id="PS00606">
    <property type="entry name" value="KS3_1"/>
    <property type="match status" value="1"/>
</dbReference>
<evidence type="ECO:0000313" key="7">
    <source>
        <dbReference type="Proteomes" id="UP000637788"/>
    </source>
</evidence>
<dbReference type="SMART" id="SM00825">
    <property type="entry name" value="PKS_KS"/>
    <property type="match status" value="1"/>
</dbReference>
<sequence>MAERTGRDAPVAITGIGLVTPAGIGVAANWERVLSGRSTAQRDPALAGLPVDISCRVPGFDANALLGRSTAWRLDRVSQLALVAAKEALADAGLDPRRWDGARVGVVMGNALGGAASYEDAHSTYYQEGADQVSPLVMVNWPVNMISGYLAMHCRALGPNLVVATACASGVTAVGTARQMLQSGVCDLVLAGASEAPLSPTPMAAYHRMGALSRRTDDPAGASRPFDADRGGFVAAEAASVLVLEREQDARARGGTVRALVAGFGASADGHHASAPDPAGAGVERALRSALTDADVAPEAVDHVNAHGTSTKLNDLMESQLINRVLGGRPSATSTKGVTGHALGAAGAIEVAYTALTIEHGLVPPTANLDKLDPEIDIDVVSGAPREQRVTTATSHSFGFGGQNAVLVLQKAGTR</sequence>
<evidence type="ECO:0000256" key="4">
    <source>
        <dbReference type="RuleBase" id="RU003694"/>
    </source>
</evidence>
<dbReference type="InterPro" id="IPR020841">
    <property type="entry name" value="PKS_Beta-ketoAc_synthase_dom"/>
</dbReference>
<name>A0A917QZF4_9ACTN</name>
<comment type="caution">
    <text evidence="6">The sequence shown here is derived from an EMBL/GenBank/DDBJ whole genome shotgun (WGS) entry which is preliminary data.</text>
</comment>
<keyword evidence="2 4" id="KW-0808">Transferase</keyword>
<evidence type="ECO:0000259" key="5">
    <source>
        <dbReference type="PROSITE" id="PS52004"/>
    </source>
</evidence>
<keyword evidence="3" id="KW-0012">Acyltransferase</keyword>
<gene>
    <name evidence="6" type="ORF">GCM10010094_43150</name>
</gene>
<dbReference type="Pfam" id="PF00109">
    <property type="entry name" value="ketoacyl-synt"/>
    <property type="match status" value="1"/>
</dbReference>
<dbReference type="InterPro" id="IPR016039">
    <property type="entry name" value="Thiolase-like"/>
</dbReference>
<protein>
    <submittedName>
        <fullName evidence="6">3-oxoacyl-[acyl-carrier-protein] synthase 2</fullName>
    </submittedName>
</protein>
<dbReference type="Proteomes" id="UP000637788">
    <property type="component" value="Unassembled WGS sequence"/>
</dbReference>